<evidence type="ECO:0000256" key="6">
    <source>
        <dbReference type="ARBA" id="ARBA00037066"/>
    </source>
</evidence>
<proteinExistence type="predicted"/>
<accession>A0A1H0S2K8</accession>
<name>A0A1H0S2K8_9BURK</name>
<dbReference type="PROSITE" id="PS00211">
    <property type="entry name" value="ABC_TRANSPORTER_1"/>
    <property type="match status" value="1"/>
</dbReference>
<dbReference type="GO" id="GO:0016887">
    <property type="term" value="F:ATP hydrolysis activity"/>
    <property type="evidence" value="ECO:0007669"/>
    <property type="project" value="InterPro"/>
</dbReference>
<dbReference type="PROSITE" id="PS50893">
    <property type="entry name" value="ABC_TRANSPORTER_2"/>
    <property type="match status" value="1"/>
</dbReference>
<dbReference type="InterPro" id="IPR003439">
    <property type="entry name" value="ABC_transporter-like_ATP-bd"/>
</dbReference>
<keyword evidence="2" id="KW-1003">Cell membrane</keyword>
<protein>
    <submittedName>
        <fullName evidence="8">Iron complex transport system ATP-binding protein</fullName>
    </submittedName>
</protein>
<evidence type="ECO:0000256" key="3">
    <source>
        <dbReference type="ARBA" id="ARBA00022741"/>
    </source>
</evidence>
<dbReference type="PANTHER" id="PTHR42794:SF1">
    <property type="entry name" value="HEMIN IMPORT ATP-BINDING PROTEIN HMUV"/>
    <property type="match status" value="1"/>
</dbReference>
<evidence type="ECO:0000256" key="1">
    <source>
        <dbReference type="ARBA" id="ARBA00022448"/>
    </source>
</evidence>
<evidence type="ECO:0000256" key="5">
    <source>
        <dbReference type="ARBA" id="ARBA00022967"/>
    </source>
</evidence>
<dbReference type="Gene3D" id="3.40.50.300">
    <property type="entry name" value="P-loop containing nucleotide triphosphate hydrolases"/>
    <property type="match status" value="1"/>
</dbReference>
<keyword evidence="3" id="KW-0547">Nucleotide-binding</keyword>
<dbReference type="PANTHER" id="PTHR42794">
    <property type="entry name" value="HEMIN IMPORT ATP-BINDING PROTEIN HMUV"/>
    <property type="match status" value="1"/>
</dbReference>
<dbReference type="SUPFAM" id="SSF52540">
    <property type="entry name" value="P-loop containing nucleoside triphosphate hydrolases"/>
    <property type="match status" value="1"/>
</dbReference>
<evidence type="ECO:0000256" key="2">
    <source>
        <dbReference type="ARBA" id="ARBA00022475"/>
    </source>
</evidence>
<gene>
    <name evidence="8" type="ORF">SAMN04489708_11163</name>
</gene>
<keyword evidence="4 8" id="KW-0067">ATP-binding</keyword>
<dbReference type="InterPro" id="IPR027417">
    <property type="entry name" value="P-loop_NTPase"/>
</dbReference>
<reference evidence="9" key="1">
    <citation type="submission" date="2016-10" db="EMBL/GenBank/DDBJ databases">
        <authorList>
            <person name="Varghese N."/>
            <person name="Submissions S."/>
        </authorList>
    </citation>
    <scope>NUCLEOTIDE SEQUENCE [LARGE SCALE GENOMIC DNA]</scope>
    <source>
        <strain evidence="9">DSM 17101</strain>
    </source>
</reference>
<dbReference type="CDD" id="cd03214">
    <property type="entry name" value="ABC_Iron-Siderophores_B12_Hemin"/>
    <property type="match status" value="1"/>
</dbReference>
<dbReference type="SMART" id="SM00382">
    <property type="entry name" value="AAA"/>
    <property type="match status" value="1"/>
</dbReference>
<evidence type="ECO:0000256" key="4">
    <source>
        <dbReference type="ARBA" id="ARBA00022840"/>
    </source>
</evidence>
<dbReference type="OrthoDB" id="5296765at2"/>
<evidence type="ECO:0000313" key="8">
    <source>
        <dbReference type="EMBL" id="SDP35508.1"/>
    </source>
</evidence>
<dbReference type="RefSeq" id="WP_092834518.1">
    <property type="nucleotide sequence ID" value="NZ_FNJL01000011.1"/>
</dbReference>
<keyword evidence="5" id="KW-1278">Translocase</keyword>
<keyword evidence="2" id="KW-0472">Membrane</keyword>
<keyword evidence="9" id="KW-1185">Reference proteome</keyword>
<dbReference type="Proteomes" id="UP000199317">
    <property type="component" value="Unassembled WGS sequence"/>
</dbReference>
<dbReference type="GO" id="GO:0005524">
    <property type="term" value="F:ATP binding"/>
    <property type="evidence" value="ECO:0007669"/>
    <property type="project" value="UniProtKB-KW"/>
</dbReference>
<feature type="domain" description="ABC transporter" evidence="7">
    <location>
        <begin position="7"/>
        <end position="243"/>
    </location>
</feature>
<dbReference type="InterPro" id="IPR017871">
    <property type="entry name" value="ABC_transporter-like_CS"/>
</dbReference>
<dbReference type="InterPro" id="IPR003593">
    <property type="entry name" value="AAA+_ATPase"/>
</dbReference>
<comment type="function">
    <text evidence="6">Part of the ABC transporter complex HmuTUV involved in hemin import. Responsible for energy coupling to the transport system.</text>
</comment>
<dbReference type="EMBL" id="FNJL01000011">
    <property type="protein sequence ID" value="SDP35508.1"/>
    <property type="molecule type" value="Genomic_DNA"/>
</dbReference>
<dbReference type="Pfam" id="PF00005">
    <property type="entry name" value="ABC_tran"/>
    <property type="match status" value="1"/>
</dbReference>
<sequence>MDRSIALQASGLCASFGGTPVLRGVDLRIPAGCWTSVVGPNGAGKSTLLKALAGLLPGGTVSGHIDLTGRPLPRWGARERARQLAWLGQGEAGSDGLPAYDIAMLGRLPHQPWLAPPSPADHAAVRAALEATQAWAWRHRPLSELSGGERQRVLLARALAVQAPVLLMDEPLAHLDPPHQADWLQTVRGLARQGCAVVSVLHEVSFALQADALVILDAGRVLHHGPGDDPATHAALEAVFGHRIRVREVDGLRVAVPCVGPAAPGG</sequence>
<keyword evidence="1" id="KW-0813">Transport</keyword>
<evidence type="ECO:0000313" key="9">
    <source>
        <dbReference type="Proteomes" id="UP000199317"/>
    </source>
</evidence>
<organism evidence="8 9">
    <name type="scientific">Paracidovorax cattleyae</name>
    <dbReference type="NCBI Taxonomy" id="80868"/>
    <lineage>
        <taxon>Bacteria</taxon>
        <taxon>Pseudomonadati</taxon>
        <taxon>Pseudomonadota</taxon>
        <taxon>Betaproteobacteria</taxon>
        <taxon>Burkholderiales</taxon>
        <taxon>Comamonadaceae</taxon>
        <taxon>Paracidovorax</taxon>
    </lineage>
</organism>
<dbReference type="AlphaFoldDB" id="A0A1H0S2K8"/>
<evidence type="ECO:0000259" key="7">
    <source>
        <dbReference type="PROSITE" id="PS50893"/>
    </source>
</evidence>